<feature type="compositionally biased region" description="Acidic residues" evidence="1">
    <location>
        <begin position="74"/>
        <end position="103"/>
    </location>
</feature>
<evidence type="ECO:0000313" key="2">
    <source>
        <dbReference type="EMBL" id="CAB4043450.1"/>
    </source>
</evidence>
<dbReference type="EMBL" id="CACRXK020032422">
    <property type="protein sequence ID" value="CAB4043450.1"/>
    <property type="molecule type" value="Genomic_DNA"/>
</dbReference>
<proteinExistence type="predicted"/>
<dbReference type="Pfam" id="PF10409">
    <property type="entry name" value="PTEN_C2"/>
    <property type="match status" value="1"/>
</dbReference>
<dbReference type="InterPro" id="IPR014020">
    <property type="entry name" value="Tensin_C2-dom"/>
</dbReference>
<sequence>SFTPDKRRFSVAIENGLEVRGDILVKCSHKSITSAREIIFRCQFHTGAVENNFLRLEKSQLDEAHKGEVGGGGGDDDDDGGSDGGDDDDDGGSDGGDDDDDGGGSDGGDDVRGGRSDDGDHVGGSDG</sequence>
<evidence type="ECO:0000256" key="1">
    <source>
        <dbReference type="SAM" id="MobiDB-lite"/>
    </source>
</evidence>
<dbReference type="InterPro" id="IPR035892">
    <property type="entry name" value="C2_domain_sf"/>
</dbReference>
<evidence type="ECO:0000313" key="3">
    <source>
        <dbReference type="Proteomes" id="UP001152795"/>
    </source>
</evidence>
<protein>
    <submittedName>
        <fullName evidence="2">Tensin-like isoform X2</fullName>
    </submittedName>
</protein>
<dbReference type="PANTHER" id="PTHR45734:SF10">
    <property type="entry name" value="BLISTERY, ISOFORM A"/>
    <property type="match status" value="1"/>
</dbReference>
<dbReference type="PROSITE" id="PS51182">
    <property type="entry name" value="C2_TENSIN"/>
    <property type="match status" value="1"/>
</dbReference>
<feature type="non-terminal residue" evidence="2">
    <location>
        <position position="1"/>
    </location>
</feature>
<reference evidence="2" key="1">
    <citation type="submission" date="2020-04" db="EMBL/GenBank/DDBJ databases">
        <authorList>
            <person name="Alioto T."/>
            <person name="Alioto T."/>
            <person name="Gomez Garrido J."/>
        </authorList>
    </citation>
    <scope>NUCLEOTIDE SEQUENCE</scope>
    <source>
        <strain evidence="2">A484AB</strain>
    </source>
</reference>
<comment type="caution">
    <text evidence="2">The sequence shown here is derived from an EMBL/GenBank/DDBJ whole genome shotgun (WGS) entry which is preliminary data.</text>
</comment>
<feature type="region of interest" description="Disordered" evidence="1">
    <location>
        <begin position="64"/>
        <end position="127"/>
    </location>
</feature>
<accession>A0A7D9M755</accession>
<dbReference type="InterPro" id="IPR051484">
    <property type="entry name" value="Tensin_PTEN_phosphatase"/>
</dbReference>
<dbReference type="GO" id="GO:0005925">
    <property type="term" value="C:focal adhesion"/>
    <property type="evidence" value="ECO:0007669"/>
    <property type="project" value="TreeGrafter"/>
</dbReference>
<dbReference type="AlphaFoldDB" id="A0A7D9M755"/>
<name>A0A7D9M755_PARCT</name>
<dbReference type="Proteomes" id="UP001152795">
    <property type="component" value="Unassembled WGS sequence"/>
</dbReference>
<feature type="non-terminal residue" evidence="2">
    <location>
        <position position="127"/>
    </location>
</feature>
<feature type="compositionally biased region" description="Basic and acidic residues" evidence="1">
    <location>
        <begin position="109"/>
        <end position="127"/>
    </location>
</feature>
<dbReference type="OrthoDB" id="6273691at2759"/>
<dbReference type="PANTHER" id="PTHR45734">
    <property type="entry name" value="TENSIN"/>
    <property type="match status" value="1"/>
</dbReference>
<dbReference type="Gene3D" id="2.60.40.1110">
    <property type="match status" value="1"/>
</dbReference>
<gene>
    <name evidence="2" type="ORF">PACLA_8A076744</name>
</gene>
<keyword evidence="3" id="KW-1185">Reference proteome</keyword>
<dbReference type="SUPFAM" id="SSF49562">
    <property type="entry name" value="C2 domain (Calcium/lipid-binding domain, CaLB)"/>
    <property type="match status" value="1"/>
</dbReference>
<organism evidence="2 3">
    <name type="scientific">Paramuricea clavata</name>
    <name type="common">Red gorgonian</name>
    <name type="synonym">Violescent sea-whip</name>
    <dbReference type="NCBI Taxonomy" id="317549"/>
    <lineage>
        <taxon>Eukaryota</taxon>
        <taxon>Metazoa</taxon>
        <taxon>Cnidaria</taxon>
        <taxon>Anthozoa</taxon>
        <taxon>Octocorallia</taxon>
        <taxon>Malacalcyonacea</taxon>
        <taxon>Plexauridae</taxon>
        <taxon>Paramuricea</taxon>
    </lineage>
</organism>